<protein>
    <submittedName>
        <fullName evidence="5">Fukutin-related protein</fullName>
    </submittedName>
</protein>
<feature type="domain" description="FKRP stem" evidence="3">
    <location>
        <begin position="48"/>
        <end position="286"/>
    </location>
</feature>
<evidence type="ECO:0000313" key="5">
    <source>
        <dbReference type="RefSeq" id="XP_030760189.1"/>
    </source>
</evidence>
<dbReference type="InParanoid" id="A0A6J2YAF7"/>
<evidence type="ECO:0000259" key="3">
    <source>
        <dbReference type="Pfam" id="PF22921"/>
    </source>
</evidence>
<dbReference type="PANTHER" id="PTHR13627">
    <property type="entry name" value="FUKUTIN RELATED PROTEIN"/>
    <property type="match status" value="1"/>
</dbReference>
<organism evidence="4 5">
    <name type="scientific">Sitophilus oryzae</name>
    <name type="common">Rice weevil</name>
    <name type="synonym">Curculio oryzae</name>
    <dbReference type="NCBI Taxonomy" id="7048"/>
    <lineage>
        <taxon>Eukaryota</taxon>
        <taxon>Metazoa</taxon>
        <taxon>Ecdysozoa</taxon>
        <taxon>Arthropoda</taxon>
        <taxon>Hexapoda</taxon>
        <taxon>Insecta</taxon>
        <taxon>Pterygota</taxon>
        <taxon>Neoptera</taxon>
        <taxon>Endopterygota</taxon>
        <taxon>Coleoptera</taxon>
        <taxon>Polyphaga</taxon>
        <taxon>Cucujiformia</taxon>
        <taxon>Curculionidae</taxon>
        <taxon>Dryophthorinae</taxon>
        <taxon>Sitophilus</taxon>
    </lineage>
</organism>
<evidence type="ECO:0000259" key="2">
    <source>
        <dbReference type="Pfam" id="PF04991"/>
    </source>
</evidence>
<dbReference type="PANTHER" id="PTHR13627:SF31">
    <property type="entry name" value="RIBITOL 5-PHOSPHATE TRANSFERASE FKRP"/>
    <property type="match status" value="1"/>
</dbReference>
<reference evidence="5" key="1">
    <citation type="submission" date="2025-08" db="UniProtKB">
        <authorList>
            <consortium name="RefSeq"/>
        </authorList>
    </citation>
    <scope>IDENTIFICATION</scope>
    <source>
        <tissue evidence="5">Gonads</tissue>
    </source>
</reference>
<dbReference type="RefSeq" id="XP_030760189.1">
    <property type="nucleotide sequence ID" value="XM_030904329.1"/>
</dbReference>
<evidence type="ECO:0000313" key="4">
    <source>
        <dbReference type="Proteomes" id="UP000504635"/>
    </source>
</evidence>
<dbReference type="GO" id="GO:0005794">
    <property type="term" value="C:Golgi apparatus"/>
    <property type="evidence" value="ECO:0007669"/>
    <property type="project" value="TreeGrafter"/>
</dbReference>
<dbReference type="GO" id="GO:0035269">
    <property type="term" value="P:protein O-linked glycosylation via mannose"/>
    <property type="evidence" value="ECO:0007669"/>
    <property type="project" value="TreeGrafter"/>
</dbReference>
<keyword evidence="4" id="KW-1185">Reference proteome</keyword>
<dbReference type="FunCoup" id="A0A6J2YAF7">
    <property type="interactions" value="183"/>
</dbReference>
<evidence type="ECO:0000256" key="1">
    <source>
        <dbReference type="SAM" id="Phobius"/>
    </source>
</evidence>
<proteinExistence type="predicted"/>
<dbReference type="InterPro" id="IPR055105">
    <property type="entry name" value="FKRP_N"/>
</dbReference>
<dbReference type="Pfam" id="PF22921">
    <property type="entry name" value="FKRP_N"/>
    <property type="match status" value="1"/>
</dbReference>
<gene>
    <name evidence="5" type="primary">LOC115885417</name>
</gene>
<feature type="domain" description="LicD/FKTN/FKRP nucleotidyltransferase" evidence="2">
    <location>
        <begin position="342"/>
        <end position="384"/>
    </location>
</feature>
<keyword evidence="1" id="KW-0812">Transmembrane</keyword>
<dbReference type="InterPro" id="IPR007074">
    <property type="entry name" value="LicD/FKTN/FKRP_NTP_transf"/>
</dbReference>
<dbReference type="AlphaFoldDB" id="A0A6J2YAF7"/>
<dbReference type="GeneID" id="115885417"/>
<keyword evidence="1" id="KW-1133">Transmembrane helix</keyword>
<feature type="transmembrane region" description="Helical" evidence="1">
    <location>
        <begin position="5"/>
        <end position="24"/>
    </location>
</feature>
<dbReference type="Proteomes" id="UP000504635">
    <property type="component" value="Unplaced"/>
</dbReference>
<sequence length="499" mass="57935">MRYKLWRVMLFVIVLCFIWYKYYLNIKIADYDLNKKLLSAKTSTKPVKLKISQLVTIILREFELYENDVTLTAQSFINMFPNIMLWIVYNEVPYPPLDLAITNNSLTNIQLYNLSPGLKHQDDILSQITTKYVLFVPDSSRITSQHPLQVMLSEIDKNPGSIAVLPVSAHSKGLKCLKLNINQREWTVRYNLAKENNCDEVVGKHLIMLEKNLLKNMYNPLLLPFPHALYLQSSFQNIQVKILKANSLHEGKPVLRTHHSQFKKKQSDQELLKSLYKTFKIKQIIRETGVTEWFGCSKETPRCFGIVLDSMPSYLFEKKWTPPCCMSNLRKTARHVFSALDEAGVRYWLEAGSLLGAMRSGDVLPWDHNVDIGFVRDDLNRCKWLKKAQSKPVVDKKGFLWEKGTEGNIFKVFYSKTNRINVNLFPFYSKNGTMTKDSWFTSHKNMEFTDSFLHPMSSIDFVGRSVPSPNNIRDFLELKYGKGCIENPEYPDPNKLRFP</sequence>
<dbReference type="InterPro" id="IPR052613">
    <property type="entry name" value="LicD_transferase"/>
</dbReference>
<dbReference type="OrthoDB" id="444255at2759"/>
<accession>A0A6J2YAF7</accession>
<keyword evidence="1" id="KW-0472">Membrane</keyword>
<dbReference type="KEGG" id="soy:115885417"/>
<dbReference type="Pfam" id="PF04991">
    <property type="entry name" value="LicD"/>
    <property type="match status" value="1"/>
</dbReference>
<name>A0A6J2YAF7_SITOR</name>